<protein>
    <submittedName>
        <fullName evidence="2">Uncharacterized protein</fullName>
    </submittedName>
</protein>
<accession>A0A7C4LLF0</accession>
<keyword evidence="1" id="KW-0472">Membrane</keyword>
<feature type="transmembrane region" description="Helical" evidence="1">
    <location>
        <begin position="12"/>
        <end position="32"/>
    </location>
</feature>
<organism evidence="2">
    <name type="scientific">Schlesneria paludicola</name>
    <dbReference type="NCBI Taxonomy" id="360056"/>
    <lineage>
        <taxon>Bacteria</taxon>
        <taxon>Pseudomonadati</taxon>
        <taxon>Planctomycetota</taxon>
        <taxon>Planctomycetia</taxon>
        <taxon>Planctomycetales</taxon>
        <taxon>Planctomycetaceae</taxon>
        <taxon>Schlesneria</taxon>
    </lineage>
</organism>
<feature type="transmembrane region" description="Helical" evidence="1">
    <location>
        <begin position="38"/>
        <end position="56"/>
    </location>
</feature>
<keyword evidence="1" id="KW-0812">Transmembrane</keyword>
<evidence type="ECO:0000313" key="2">
    <source>
        <dbReference type="EMBL" id="HGT37937.1"/>
    </source>
</evidence>
<dbReference type="AlphaFoldDB" id="A0A7C4LLF0"/>
<sequence length="63" mass="6696">MAANLNKRMIQFSFGAAGVVAALCLLDLATGIVFARQVAFDVLFLLSAAVVGYLAWDAYKDLA</sequence>
<proteinExistence type="predicted"/>
<comment type="caution">
    <text evidence="2">The sequence shown here is derived from an EMBL/GenBank/DDBJ whole genome shotgun (WGS) entry which is preliminary data.</text>
</comment>
<reference evidence="2" key="1">
    <citation type="journal article" date="2020" name="mSystems">
        <title>Genome- and Community-Level Interaction Insights into Carbon Utilization and Element Cycling Functions of Hydrothermarchaeota in Hydrothermal Sediment.</title>
        <authorList>
            <person name="Zhou Z."/>
            <person name="Liu Y."/>
            <person name="Xu W."/>
            <person name="Pan J."/>
            <person name="Luo Z.H."/>
            <person name="Li M."/>
        </authorList>
    </citation>
    <scope>NUCLEOTIDE SEQUENCE [LARGE SCALE GENOMIC DNA]</scope>
    <source>
        <strain evidence="2">SpSt-508</strain>
    </source>
</reference>
<evidence type="ECO:0000256" key="1">
    <source>
        <dbReference type="SAM" id="Phobius"/>
    </source>
</evidence>
<dbReference type="EMBL" id="DSVQ01000003">
    <property type="protein sequence ID" value="HGT37937.1"/>
    <property type="molecule type" value="Genomic_DNA"/>
</dbReference>
<gene>
    <name evidence="2" type="ORF">ENS64_01510</name>
</gene>
<keyword evidence="1" id="KW-1133">Transmembrane helix</keyword>
<name>A0A7C4LLF0_9PLAN</name>